<keyword evidence="9" id="KW-0411">Iron-sulfur</keyword>
<evidence type="ECO:0000256" key="12">
    <source>
        <dbReference type="ARBA" id="ARBA00030295"/>
    </source>
</evidence>
<comment type="function">
    <text evidence="2">Catalytic subunit of the ferredoxin-thioredoxin reductase (FTR), which catalyzes the two-electron reduction of thioredoxins by the electrons provided by reduced ferredoxin.</text>
</comment>
<evidence type="ECO:0000256" key="2">
    <source>
        <dbReference type="ARBA" id="ARBA00003945"/>
    </source>
</evidence>
<evidence type="ECO:0000256" key="10">
    <source>
        <dbReference type="ARBA" id="ARBA00023157"/>
    </source>
</evidence>
<organism evidence="14">
    <name type="scientific">Desulfatirhabdium butyrativorans</name>
    <dbReference type="NCBI Taxonomy" id="340467"/>
    <lineage>
        <taxon>Bacteria</taxon>
        <taxon>Pseudomonadati</taxon>
        <taxon>Thermodesulfobacteriota</taxon>
        <taxon>Desulfobacteria</taxon>
        <taxon>Desulfobacterales</taxon>
        <taxon>Desulfatirhabdiaceae</taxon>
        <taxon>Desulfatirhabdium</taxon>
    </lineage>
</organism>
<evidence type="ECO:0000313" key="14">
    <source>
        <dbReference type="EMBL" id="HGU34315.1"/>
    </source>
</evidence>
<dbReference type="PANTHER" id="PTHR35113">
    <property type="entry name" value="FERREDOXIN-THIOREDOXIN REDUCTASE CATALYTIC CHAIN, CHLOROPLASTIC"/>
    <property type="match status" value="1"/>
</dbReference>
<evidence type="ECO:0000256" key="5">
    <source>
        <dbReference type="ARBA" id="ARBA00022485"/>
    </source>
</evidence>
<reference evidence="14" key="1">
    <citation type="journal article" date="2020" name="mSystems">
        <title>Genome- and Community-Level Interaction Insights into Carbon Utilization and Element Cycling Functions of Hydrothermarchaeota in Hydrothermal Sediment.</title>
        <authorList>
            <person name="Zhou Z."/>
            <person name="Liu Y."/>
            <person name="Xu W."/>
            <person name="Pan J."/>
            <person name="Luo Z.H."/>
            <person name="Li M."/>
        </authorList>
    </citation>
    <scope>NUCLEOTIDE SEQUENCE [LARGE SCALE GENOMIC DNA]</scope>
    <source>
        <strain evidence="14">SpSt-477</strain>
    </source>
</reference>
<dbReference type="Pfam" id="PF02943">
    <property type="entry name" value="FeThRed_B"/>
    <property type="match status" value="1"/>
</dbReference>
<dbReference type="PANTHER" id="PTHR35113:SF1">
    <property type="entry name" value="FERREDOXIN-THIOREDOXIN REDUCTASE CATALYTIC CHAIN, CHLOROPLASTIC"/>
    <property type="match status" value="1"/>
</dbReference>
<gene>
    <name evidence="14" type="ORF">ENS29_15940</name>
</gene>
<comment type="caution">
    <text evidence="14">The sequence shown here is derived from an EMBL/GenBank/DDBJ whole genome shotgun (WGS) entry which is preliminary data.</text>
</comment>
<comment type="catalytic activity">
    <reaction evidence="13">
        <text>[thioredoxin]-disulfide + 2 reduced [2Fe-2S]-[ferredoxin] + 2 H(+) = [thioredoxin]-dithiol + 2 oxidized [2Fe-2S]-[ferredoxin]</text>
        <dbReference type="Rhea" id="RHEA:42336"/>
        <dbReference type="Rhea" id="RHEA-COMP:10000"/>
        <dbReference type="Rhea" id="RHEA-COMP:10001"/>
        <dbReference type="Rhea" id="RHEA-COMP:10698"/>
        <dbReference type="Rhea" id="RHEA-COMP:10700"/>
        <dbReference type="ChEBI" id="CHEBI:15378"/>
        <dbReference type="ChEBI" id="CHEBI:29950"/>
        <dbReference type="ChEBI" id="CHEBI:33737"/>
        <dbReference type="ChEBI" id="CHEBI:33738"/>
        <dbReference type="ChEBI" id="CHEBI:50058"/>
        <dbReference type="EC" id="1.8.7.2"/>
    </reaction>
</comment>
<dbReference type="Gene3D" id="3.90.460.10">
    <property type="entry name" value="Ferredoxin thioredoxin reductase catalytic beta subunit"/>
    <property type="match status" value="1"/>
</dbReference>
<comment type="subunit">
    <text evidence="11">Heterodimer of subunit A (variable subunit) and subunit B (catalytic subunit). Heterodimeric FTR forms a complex with ferredoxin and thioredoxin.</text>
</comment>
<dbReference type="AlphaFoldDB" id="A0A7C4W138"/>
<comment type="similarity">
    <text evidence="3">Belongs to the ferredoxin thioredoxin reductase beta subunit family.</text>
</comment>
<dbReference type="EMBL" id="DSUH01000367">
    <property type="protein sequence ID" value="HGU34315.1"/>
    <property type="molecule type" value="Genomic_DNA"/>
</dbReference>
<dbReference type="EC" id="1.8.7.2" evidence="4"/>
<evidence type="ECO:0000256" key="1">
    <source>
        <dbReference type="ARBA" id="ARBA00001966"/>
    </source>
</evidence>
<evidence type="ECO:0000256" key="7">
    <source>
        <dbReference type="ARBA" id="ARBA00023002"/>
    </source>
</evidence>
<protein>
    <recommendedName>
        <fullName evidence="4">ferredoxin:thioredoxin reductase</fullName>
        <ecNumber evidence="4">1.8.7.2</ecNumber>
    </recommendedName>
    <alternativeName>
        <fullName evidence="12">Ferredoxin-thioredoxin reductase subunit B</fullName>
    </alternativeName>
</protein>
<keyword evidence="6" id="KW-0479">Metal-binding</keyword>
<evidence type="ECO:0000256" key="9">
    <source>
        <dbReference type="ARBA" id="ARBA00023014"/>
    </source>
</evidence>
<dbReference type="InterPro" id="IPR036644">
    <property type="entry name" value="FTR_bsu_sf"/>
</dbReference>
<sequence length="110" mass="12864">MDVAKLYETLKKAQEPKGYYFAPDRQWVDGLLEGLLKNKERYGYMVCPCRLASGDREKDKDIICPCAYRAEDVAEYGSCYCNLYVSKEWLEGTIEKQYVPERRPPEKMFA</sequence>
<evidence type="ECO:0000256" key="13">
    <source>
        <dbReference type="ARBA" id="ARBA00048150"/>
    </source>
</evidence>
<dbReference type="GO" id="GO:0046872">
    <property type="term" value="F:metal ion binding"/>
    <property type="evidence" value="ECO:0007669"/>
    <property type="project" value="UniProtKB-KW"/>
</dbReference>
<proteinExistence type="inferred from homology"/>
<dbReference type="SUPFAM" id="SSF57662">
    <property type="entry name" value="Ferredoxin thioredoxin reductase (FTR), catalytic beta chain"/>
    <property type="match status" value="1"/>
</dbReference>
<name>A0A7C4W138_9BACT</name>
<keyword evidence="8" id="KW-0408">Iron</keyword>
<keyword evidence="10" id="KW-1015">Disulfide bond</keyword>
<evidence type="ECO:0000256" key="8">
    <source>
        <dbReference type="ARBA" id="ARBA00023004"/>
    </source>
</evidence>
<evidence type="ECO:0000256" key="3">
    <source>
        <dbReference type="ARBA" id="ARBA00007941"/>
    </source>
</evidence>
<evidence type="ECO:0000256" key="4">
    <source>
        <dbReference type="ARBA" id="ARBA00012358"/>
    </source>
</evidence>
<dbReference type="GO" id="GO:0016730">
    <property type="term" value="F:oxidoreductase activity, acting on iron-sulfur proteins as donors"/>
    <property type="evidence" value="ECO:0007669"/>
    <property type="project" value="InterPro"/>
</dbReference>
<comment type="cofactor">
    <cofactor evidence="1">
        <name>[4Fe-4S] cluster</name>
        <dbReference type="ChEBI" id="CHEBI:49883"/>
    </cofactor>
</comment>
<keyword evidence="7" id="KW-0560">Oxidoreductase</keyword>
<keyword evidence="5" id="KW-0004">4Fe-4S</keyword>
<dbReference type="InterPro" id="IPR004209">
    <property type="entry name" value="FTR_bsu"/>
</dbReference>
<dbReference type="GO" id="GO:0051539">
    <property type="term" value="F:4 iron, 4 sulfur cluster binding"/>
    <property type="evidence" value="ECO:0007669"/>
    <property type="project" value="UniProtKB-KW"/>
</dbReference>
<evidence type="ECO:0000256" key="6">
    <source>
        <dbReference type="ARBA" id="ARBA00022723"/>
    </source>
</evidence>
<accession>A0A7C4W138</accession>
<evidence type="ECO:0000256" key="11">
    <source>
        <dbReference type="ARBA" id="ARBA00026011"/>
    </source>
</evidence>